<keyword evidence="6 13" id="KW-0808">Transferase</keyword>
<dbReference type="PROSITE" id="PS51163">
    <property type="entry name" value="YRDC"/>
    <property type="match status" value="1"/>
</dbReference>
<dbReference type="InterPro" id="IPR038385">
    <property type="entry name" value="Sua5/YwlC_C"/>
</dbReference>
<evidence type="ECO:0000313" key="17">
    <source>
        <dbReference type="Proteomes" id="UP000069902"/>
    </source>
</evidence>
<dbReference type="InterPro" id="IPR050156">
    <property type="entry name" value="TC-AMP_synthase_SUA5"/>
</dbReference>
<evidence type="ECO:0000256" key="12">
    <source>
        <dbReference type="ARBA" id="ARBA00048366"/>
    </source>
</evidence>
<evidence type="ECO:0000256" key="2">
    <source>
        <dbReference type="ARBA" id="ARBA00007663"/>
    </source>
</evidence>
<comment type="subcellular location">
    <subcellularLocation>
        <location evidence="1 13">Cytoplasm</location>
    </subcellularLocation>
</comment>
<dbReference type="Pfam" id="PF01300">
    <property type="entry name" value="Sua5_yciO_yrdC"/>
    <property type="match status" value="1"/>
</dbReference>
<dbReference type="PIRSF" id="PIRSF004930">
    <property type="entry name" value="Tln_factor_SUA5"/>
    <property type="match status" value="1"/>
</dbReference>
<dbReference type="PANTHER" id="PTHR17490:SF16">
    <property type="entry name" value="THREONYLCARBAMOYL-AMP SYNTHASE"/>
    <property type="match status" value="1"/>
</dbReference>
<dbReference type="SUPFAM" id="SSF55821">
    <property type="entry name" value="YrdC/RibB"/>
    <property type="match status" value="1"/>
</dbReference>
<dbReference type="STRING" id="389348.PNK_0194"/>
<feature type="binding site" evidence="14">
    <location>
        <position position="56"/>
    </location>
    <ligand>
        <name>L-threonine</name>
        <dbReference type="ChEBI" id="CHEBI:57926"/>
    </ligand>
</feature>
<accession>A0A0U5J7U9</accession>
<dbReference type="InterPro" id="IPR010923">
    <property type="entry name" value="T(6)A37_SUA5"/>
</dbReference>
<evidence type="ECO:0000256" key="8">
    <source>
        <dbReference type="ARBA" id="ARBA00022695"/>
    </source>
</evidence>
<dbReference type="GO" id="GO:0005524">
    <property type="term" value="F:ATP binding"/>
    <property type="evidence" value="ECO:0007669"/>
    <property type="project" value="UniProtKB-UniRule"/>
</dbReference>
<keyword evidence="17" id="KW-1185">Reference proteome</keyword>
<feature type="binding site" evidence="14">
    <location>
        <position position="221"/>
    </location>
    <ligand>
        <name>ATP</name>
        <dbReference type="ChEBI" id="CHEBI:30616"/>
    </ligand>
</feature>
<evidence type="ECO:0000313" key="16">
    <source>
        <dbReference type="EMBL" id="CUI15832.1"/>
    </source>
</evidence>
<feature type="binding site" evidence="14">
    <location>
        <position position="47"/>
    </location>
    <ligand>
        <name>ATP</name>
        <dbReference type="ChEBI" id="CHEBI:30616"/>
    </ligand>
</feature>
<evidence type="ECO:0000256" key="6">
    <source>
        <dbReference type="ARBA" id="ARBA00022679"/>
    </source>
</evidence>
<dbReference type="PATRIC" id="fig|389348.3.peg.223"/>
<dbReference type="InterPro" id="IPR017945">
    <property type="entry name" value="DHBP_synth_RibB-like_a/b_dom"/>
</dbReference>
<feature type="binding site" evidence="14">
    <location>
        <position position="51"/>
    </location>
    <ligand>
        <name>ATP</name>
        <dbReference type="ChEBI" id="CHEBI:30616"/>
    </ligand>
</feature>
<dbReference type="EMBL" id="LN879502">
    <property type="protein sequence ID" value="CUI15832.1"/>
    <property type="molecule type" value="Genomic_DNA"/>
</dbReference>
<evidence type="ECO:0000256" key="5">
    <source>
        <dbReference type="ARBA" id="ARBA00022490"/>
    </source>
</evidence>
<protein>
    <recommendedName>
        <fullName evidence="4 13">Threonylcarbamoyl-AMP synthase</fullName>
        <shortName evidence="13">TC-AMP synthase</shortName>
        <ecNumber evidence="3 13">2.7.7.87</ecNumber>
    </recommendedName>
    <alternativeName>
        <fullName evidence="11 13">L-threonylcarbamoyladenylate synthase</fullName>
    </alternativeName>
</protein>
<organism evidence="16 17">
    <name type="scientific">Candidatus Protochlamydia naegleriophila</name>
    <dbReference type="NCBI Taxonomy" id="389348"/>
    <lineage>
        <taxon>Bacteria</taxon>
        <taxon>Pseudomonadati</taxon>
        <taxon>Chlamydiota</taxon>
        <taxon>Chlamydiia</taxon>
        <taxon>Parachlamydiales</taxon>
        <taxon>Parachlamydiaceae</taxon>
        <taxon>Candidatus Protochlamydia</taxon>
    </lineage>
</organism>
<keyword evidence="10 13" id="KW-0067">ATP-binding</keyword>
<feature type="binding site" evidence="14">
    <location>
        <position position="140"/>
    </location>
    <ligand>
        <name>ATP</name>
        <dbReference type="ChEBI" id="CHEBI:30616"/>
    </ligand>
</feature>
<feature type="binding site" evidence="14">
    <location>
        <position position="111"/>
    </location>
    <ligand>
        <name>L-threonine</name>
        <dbReference type="ChEBI" id="CHEBI:57926"/>
    </ligand>
</feature>
<keyword evidence="7 13" id="KW-0819">tRNA processing</keyword>
<evidence type="ECO:0000256" key="1">
    <source>
        <dbReference type="ARBA" id="ARBA00004496"/>
    </source>
</evidence>
<keyword evidence="8 13" id="KW-0548">Nucleotidyltransferase</keyword>
<feature type="binding site" evidence="14">
    <location>
        <position position="183"/>
    </location>
    <ligand>
        <name>ATP</name>
        <dbReference type="ChEBI" id="CHEBI:30616"/>
    </ligand>
</feature>
<dbReference type="GO" id="GO:0006450">
    <property type="term" value="P:regulation of translational fidelity"/>
    <property type="evidence" value="ECO:0007669"/>
    <property type="project" value="TreeGrafter"/>
</dbReference>
<dbReference type="NCBIfam" id="TIGR00057">
    <property type="entry name" value="L-threonylcarbamoyladenylate synthase"/>
    <property type="match status" value="1"/>
</dbReference>
<feature type="binding site" evidence="14">
    <location>
        <position position="107"/>
    </location>
    <ligand>
        <name>ATP</name>
        <dbReference type="ChEBI" id="CHEBI:30616"/>
    </ligand>
</feature>
<feature type="domain" description="YrdC-like" evidence="15">
    <location>
        <begin position="2"/>
        <end position="187"/>
    </location>
</feature>
<feature type="binding site" evidence="14">
    <location>
        <position position="169"/>
    </location>
    <ligand>
        <name>L-threonine</name>
        <dbReference type="ChEBI" id="CHEBI:57926"/>
    </ligand>
</feature>
<dbReference type="PANTHER" id="PTHR17490">
    <property type="entry name" value="SUA5"/>
    <property type="match status" value="1"/>
</dbReference>
<sequence>MHISIDQAIDKLKAGHVVAMPTETVYGLAASLNTPAAVAEIFRLKGRPLNNPLIIHVASQADVLKYAQELPPLFEALTQAFWPGPLTLIVPIQPHLVPALARADLPTAGFRMPNHDLALQVIREVGPLVMPSANLSGKPSSTRAEHVECDFGPDFPVLDGGACAKGLESTILYYDSPRWVIVRLGALSAELFEPVLGYHPDSVKAFRHAQPLCPGQLFRHYAPKAKLILGNGMEIEKADFVLGFKERLYPSSKRVLLMGSLNDPDPVAENLYQILRQLDQEDAKVAWVDMDFSREGLWETIAERLLRAGEGQ</sequence>
<evidence type="ECO:0000259" key="15">
    <source>
        <dbReference type="PROSITE" id="PS51163"/>
    </source>
</evidence>
<dbReference type="InterPro" id="IPR006070">
    <property type="entry name" value="Sua5-like_dom"/>
</dbReference>
<dbReference type="GO" id="GO:0061710">
    <property type="term" value="F:L-threonylcarbamoyladenylate synthase"/>
    <property type="evidence" value="ECO:0007669"/>
    <property type="project" value="UniProtKB-EC"/>
</dbReference>
<keyword evidence="9 13" id="KW-0547">Nucleotide-binding</keyword>
<comment type="catalytic activity">
    <reaction evidence="12 13">
        <text>L-threonine + hydrogencarbonate + ATP = L-threonylcarbamoyladenylate + diphosphate + H2O</text>
        <dbReference type="Rhea" id="RHEA:36407"/>
        <dbReference type="ChEBI" id="CHEBI:15377"/>
        <dbReference type="ChEBI" id="CHEBI:17544"/>
        <dbReference type="ChEBI" id="CHEBI:30616"/>
        <dbReference type="ChEBI" id="CHEBI:33019"/>
        <dbReference type="ChEBI" id="CHEBI:57926"/>
        <dbReference type="ChEBI" id="CHEBI:73682"/>
        <dbReference type="EC" id="2.7.7.87"/>
    </reaction>
</comment>
<dbReference type="Gene3D" id="3.40.50.11030">
    <property type="entry name" value="Threonylcarbamoyl-AMP synthase, C-terminal domain"/>
    <property type="match status" value="1"/>
</dbReference>
<comment type="similarity">
    <text evidence="2 13">Belongs to the SUA5 family.</text>
</comment>
<dbReference type="GO" id="GO:0003725">
    <property type="term" value="F:double-stranded RNA binding"/>
    <property type="evidence" value="ECO:0007669"/>
    <property type="project" value="UniProtKB-UniRule"/>
</dbReference>
<evidence type="ECO:0000256" key="11">
    <source>
        <dbReference type="ARBA" id="ARBA00029774"/>
    </source>
</evidence>
<evidence type="ECO:0000256" key="4">
    <source>
        <dbReference type="ARBA" id="ARBA00015492"/>
    </source>
</evidence>
<evidence type="ECO:0000256" key="3">
    <source>
        <dbReference type="ARBA" id="ARBA00012584"/>
    </source>
</evidence>
<dbReference type="FunCoup" id="A0A0U5J7U9">
    <property type="interactions" value="228"/>
</dbReference>
<dbReference type="GO" id="GO:0008033">
    <property type="term" value="P:tRNA processing"/>
    <property type="evidence" value="ECO:0007669"/>
    <property type="project" value="UniProtKB-KW"/>
</dbReference>
<feature type="binding site" evidence="14">
    <location>
        <position position="24"/>
    </location>
    <ligand>
        <name>L-threonine</name>
        <dbReference type="ChEBI" id="CHEBI:57926"/>
    </ligand>
</feature>
<dbReference type="EC" id="2.7.7.87" evidence="3 13"/>
<evidence type="ECO:0000256" key="10">
    <source>
        <dbReference type="ARBA" id="ARBA00022840"/>
    </source>
</evidence>
<gene>
    <name evidence="16" type="ORF">PNK_0194</name>
</gene>
<dbReference type="Proteomes" id="UP000069902">
    <property type="component" value="Chromosome cPNK"/>
</dbReference>
<feature type="binding site" evidence="14">
    <location>
        <position position="132"/>
    </location>
    <ligand>
        <name>ATP</name>
        <dbReference type="ChEBI" id="CHEBI:30616"/>
    </ligand>
</feature>
<keyword evidence="5 13" id="KW-0963">Cytoplasm</keyword>
<dbReference type="Pfam" id="PF03481">
    <property type="entry name" value="Sua5_C"/>
    <property type="match status" value="1"/>
</dbReference>
<evidence type="ECO:0000256" key="7">
    <source>
        <dbReference type="ARBA" id="ARBA00022694"/>
    </source>
</evidence>
<dbReference type="KEGG" id="pnl:PNK_0194"/>
<evidence type="ECO:0000256" key="14">
    <source>
        <dbReference type="PIRSR" id="PIRSR004930-1"/>
    </source>
</evidence>
<dbReference type="Gene3D" id="3.90.870.10">
    <property type="entry name" value="DHBP synthase"/>
    <property type="match status" value="1"/>
</dbReference>
<name>A0A0U5J7U9_9BACT</name>
<reference evidence="17" key="1">
    <citation type="submission" date="2015-09" db="EMBL/GenBank/DDBJ databases">
        <authorList>
            <person name="Bertelli C."/>
        </authorList>
    </citation>
    <scope>NUCLEOTIDE SEQUENCE [LARGE SCALE GENOMIC DNA]</scope>
    <source>
        <strain evidence="17">KNic</strain>
    </source>
</reference>
<comment type="function">
    <text evidence="13">Required for the formation of a threonylcarbamoyl group on adenosine at position 37 (t(6)A37) in tRNAs that read codons beginning with adenine.</text>
</comment>
<dbReference type="GO" id="GO:0000049">
    <property type="term" value="F:tRNA binding"/>
    <property type="evidence" value="ECO:0007669"/>
    <property type="project" value="TreeGrafter"/>
</dbReference>
<evidence type="ECO:0000256" key="9">
    <source>
        <dbReference type="ARBA" id="ARBA00022741"/>
    </source>
</evidence>
<dbReference type="AlphaFoldDB" id="A0A0U5J7U9"/>
<dbReference type="InterPro" id="IPR005145">
    <property type="entry name" value="Sua5_C"/>
</dbReference>
<dbReference type="GO" id="GO:0005737">
    <property type="term" value="C:cytoplasm"/>
    <property type="evidence" value="ECO:0007669"/>
    <property type="project" value="UniProtKB-SubCell"/>
</dbReference>
<dbReference type="InParanoid" id="A0A0U5J7U9"/>
<proteinExistence type="inferred from homology"/>
<dbReference type="RefSeq" id="WP_032124850.1">
    <property type="nucleotide sequence ID" value="NZ_LN879502.1"/>
</dbReference>
<evidence type="ECO:0000256" key="13">
    <source>
        <dbReference type="PIRNR" id="PIRNR004930"/>
    </source>
</evidence>